<keyword evidence="9" id="KW-0732">Signal</keyword>
<keyword evidence="4" id="KW-0769">Symport</keyword>
<name>A0A914AWJ2_PATMI</name>
<feature type="signal peptide" evidence="9">
    <location>
        <begin position="1"/>
        <end position="32"/>
    </location>
</feature>
<feature type="transmembrane region" description="Helical" evidence="8">
    <location>
        <begin position="390"/>
        <end position="416"/>
    </location>
</feature>
<dbReference type="AlphaFoldDB" id="A0A914AWJ2"/>
<feature type="chain" id="PRO_5037134433" description="Ileal sodium/bile acid cotransporter" evidence="9">
    <location>
        <begin position="33"/>
        <end position="517"/>
    </location>
</feature>
<evidence type="ECO:0000256" key="5">
    <source>
        <dbReference type="ARBA" id="ARBA00022989"/>
    </source>
</evidence>
<feature type="transmembrane region" description="Helical" evidence="8">
    <location>
        <begin position="331"/>
        <end position="350"/>
    </location>
</feature>
<evidence type="ECO:0000313" key="11">
    <source>
        <dbReference type="Proteomes" id="UP000887568"/>
    </source>
</evidence>
<proteinExistence type="inferred from homology"/>
<dbReference type="InterPro" id="IPR002657">
    <property type="entry name" value="BilAc:Na_symport/Acr3"/>
</dbReference>
<feature type="transmembrane region" description="Helical" evidence="8">
    <location>
        <begin position="301"/>
        <end position="325"/>
    </location>
</feature>
<dbReference type="GO" id="GO:0015293">
    <property type="term" value="F:symporter activity"/>
    <property type="evidence" value="ECO:0007669"/>
    <property type="project" value="UniProtKB-KW"/>
</dbReference>
<accession>A0A914AWJ2</accession>
<feature type="region of interest" description="Disordered" evidence="7">
    <location>
        <begin position="426"/>
        <end position="517"/>
    </location>
</feature>
<keyword evidence="11" id="KW-1185">Reference proteome</keyword>
<dbReference type="Proteomes" id="UP000887568">
    <property type="component" value="Unplaced"/>
</dbReference>
<evidence type="ECO:0000256" key="1">
    <source>
        <dbReference type="ARBA" id="ARBA00004141"/>
    </source>
</evidence>
<dbReference type="OrthoDB" id="203097at2759"/>
<dbReference type="Gene3D" id="1.20.1530.20">
    <property type="match status" value="1"/>
</dbReference>
<evidence type="ECO:0000256" key="7">
    <source>
        <dbReference type="SAM" id="MobiDB-lite"/>
    </source>
</evidence>
<feature type="transmembrane region" description="Helical" evidence="8">
    <location>
        <begin position="357"/>
        <end position="384"/>
    </location>
</feature>
<evidence type="ECO:0008006" key="12">
    <source>
        <dbReference type="Google" id="ProtNLM"/>
    </source>
</evidence>
<evidence type="ECO:0000256" key="3">
    <source>
        <dbReference type="ARBA" id="ARBA00022692"/>
    </source>
</evidence>
<protein>
    <recommendedName>
        <fullName evidence="12">Ileal sodium/bile acid cotransporter</fullName>
    </recommendedName>
</protein>
<dbReference type="EnsemblMetazoa" id="XM_038212547.1">
    <property type="protein sequence ID" value="XP_038068475.1"/>
    <property type="gene ID" value="LOC119737900"/>
</dbReference>
<dbReference type="GeneID" id="119737900"/>
<evidence type="ECO:0000256" key="2">
    <source>
        <dbReference type="ARBA" id="ARBA00006528"/>
    </source>
</evidence>
<keyword evidence="6 8" id="KW-0472">Membrane</keyword>
<dbReference type="GO" id="GO:0016020">
    <property type="term" value="C:membrane"/>
    <property type="evidence" value="ECO:0007669"/>
    <property type="project" value="UniProtKB-SubCell"/>
</dbReference>
<dbReference type="InterPro" id="IPR038770">
    <property type="entry name" value="Na+/solute_symporter_sf"/>
</dbReference>
<feature type="transmembrane region" description="Helical" evidence="8">
    <location>
        <begin position="270"/>
        <end position="289"/>
    </location>
</feature>
<feature type="compositionally biased region" description="Basic and acidic residues" evidence="7">
    <location>
        <begin position="483"/>
        <end position="492"/>
    </location>
</feature>
<feature type="transmembrane region" description="Helical" evidence="8">
    <location>
        <begin position="227"/>
        <end position="250"/>
    </location>
</feature>
<keyword evidence="4" id="KW-0813">Transport</keyword>
<dbReference type="RefSeq" id="XP_038068475.1">
    <property type="nucleotide sequence ID" value="XM_038212547.1"/>
</dbReference>
<evidence type="ECO:0000256" key="9">
    <source>
        <dbReference type="SAM" id="SignalP"/>
    </source>
</evidence>
<evidence type="ECO:0000256" key="8">
    <source>
        <dbReference type="SAM" id="Phobius"/>
    </source>
</evidence>
<keyword evidence="3 8" id="KW-0812">Transmembrane</keyword>
<dbReference type="PANTHER" id="PTHR10361">
    <property type="entry name" value="SODIUM-BILE ACID COTRANSPORTER"/>
    <property type="match status" value="1"/>
</dbReference>
<evidence type="ECO:0000313" key="10">
    <source>
        <dbReference type="EnsemblMetazoa" id="XP_038068475.1"/>
    </source>
</evidence>
<evidence type="ECO:0000256" key="4">
    <source>
        <dbReference type="ARBA" id="ARBA00022847"/>
    </source>
</evidence>
<reference evidence="10" key="1">
    <citation type="submission" date="2022-11" db="UniProtKB">
        <authorList>
            <consortium name="EnsemblMetazoa"/>
        </authorList>
    </citation>
    <scope>IDENTIFICATION</scope>
</reference>
<sequence>MFQLRTRSCQCTMFRHLLLYCVLMHLSGCVMGEFNFTIGNSEEAAVTFKETVELNMTVTYSDLLGALSLESVDTSVVTLTETVEFIIDENTTFPFSTLVSIHGQFVGRGGVRIVQDSKEISSRIVNVGPPFQELGNIATIILVVWLVISYVVMAAKVEPRVLWERIKPPWGIIIGMLCQFIIMPPVAFALAKCFDMTGAAAVGLVLVGTCPGGFFSNIEVLLLDGDLVLSLAMTTFSTFIAVGMMPLNLFIYAQPFIDGDGRLETPFKELLIQLCGLVLPLVIGVPFFYKFPKARKFCLKLVKPFTFLLMVLGVVLYIPAQYYVFFGDWKVWVTSSILTLIGAFFGMAVARIANFNYITSVTIAIETGCQNTLLAVSVAKLFYVAPESDVVAVIPLLIAIVSGIEGFIVVFFYYLYLFLTKKPTKVAPDEEGQPPEKKDGPTGEDGDSSRGDDELNSSTKSKKKLVNDFVTAEDDFKSQQFDGQERTEHEDSPPPTPKKPQEAKRKRGYIVDDIFKD</sequence>
<feature type="transmembrane region" description="Helical" evidence="8">
    <location>
        <begin position="137"/>
        <end position="157"/>
    </location>
</feature>
<feature type="transmembrane region" description="Helical" evidence="8">
    <location>
        <begin position="196"/>
        <end position="215"/>
    </location>
</feature>
<comment type="similarity">
    <text evidence="2">Belongs to the bile acid:sodium symporter (BASS) (TC 2.A.28) family.</text>
</comment>
<organism evidence="10 11">
    <name type="scientific">Patiria miniata</name>
    <name type="common">Bat star</name>
    <name type="synonym">Asterina miniata</name>
    <dbReference type="NCBI Taxonomy" id="46514"/>
    <lineage>
        <taxon>Eukaryota</taxon>
        <taxon>Metazoa</taxon>
        <taxon>Echinodermata</taxon>
        <taxon>Eleutherozoa</taxon>
        <taxon>Asterozoa</taxon>
        <taxon>Asteroidea</taxon>
        <taxon>Valvatacea</taxon>
        <taxon>Valvatida</taxon>
        <taxon>Asterinidae</taxon>
        <taxon>Patiria</taxon>
    </lineage>
</organism>
<feature type="transmembrane region" description="Helical" evidence="8">
    <location>
        <begin position="169"/>
        <end position="190"/>
    </location>
</feature>
<keyword evidence="5 8" id="KW-1133">Transmembrane helix</keyword>
<feature type="compositionally biased region" description="Basic and acidic residues" evidence="7">
    <location>
        <begin position="499"/>
        <end position="517"/>
    </location>
</feature>
<dbReference type="Pfam" id="PF01758">
    <property type="entry name" value="SBF"/>
    <property type="match status" value="1"/>
</dbReference>
<dbReference type="InterPro" id="IPR004710">
    <property type="entry name" value="Bilac:Na_transpt"/>
</dbReference>
<dbReference type="PANTHER" id="PTHR10361:SF65">
    <property type="entry name" value="ILEAL SODIUM_BILE ACID COTRANSPORTER"/>
    <property type="match status" value="1"/>
</dbReference>
<evidence type="ECO:0000256" key="6">
    <source>
        <dbReference type="ARBA" id="ARBA00023136"/>
    </source>
</evidence>
<dbReference type="OMA" id="YIPAQYY"/>
<comment type="subcellular location">
    <subcellularLocation>
        <location evidence="1">Membrane</location>
        <topology evidence="1">Multi-pass membrane protein</topology>
    </subcellularLocation>
</comment>
<feature type="compositionally biased region" description="Basic and acidic residues" evidence="7">
    <location>
        <begin position="434"/>
        <end position="453"/>
    </location>
</feature>